<comment type="caution">
    <text evidence="1">The sequence shown here is derived from an EMBL/GenBank/DDBJ whole genome shotgun (WGS) entry which is preliminary data.</text>
</comment>
<evidence type="ECO:0000313" key="1">
    <source>
        <dbReference type="EMBL" id="PIP85217.1"/>
    </source>
</evidence>
<evidence type="ECO:0000313" key="2">
    <source>
        <dbReference type="Proteomes" id="UP000231136"/>
    </source>
</evidence>
<proteinExistence type="predicted"/>
<reference evidence="1 2" key="1">
    <citation type="submission" date="2017-09" db="EMBL/GenBank/DDBJ databases">
        <title>Depth-based differentiation of microbial function through sediment-hosted aquifers and enrichment of novel symbionts in the deep terrestrial subsurface.</title>
        <authorList>
            <person name="Probst A.J."/>
            <person name="Ladd B."/>
            <person name="Jarett J.K."/>
            <person name="Geller-Mcgrath D.E."/>
            <person name="Sieber C.M."/>
            <person name="Emerson J.B."/>
            <person name="Anantharaman K."/>
            <person name="Thomas B.C."/>
            <person name="Malmstrom R."/>
            <person name="Stieglmeier M."/>
            <person name="Klingl A."/>
            <person name="Woyke T."/>
            <person name="Ryan C.M."/>
            <person name="Banfield J.F."/>
        </authorList>
    </citation>
    <scope>NUCLEOTIDE SEQUENCE [LARGE SCALE GENOMIC DNA]</scope>
    <source>
        <strain evidence="1">CG22_combo_CG10-13_8_21_14_all_43_12</strain>
    </source>
</reference>
<accession>A0A2H0DSQ2</accession>
<dbReference type="EMBL" id="PCTR01000146">
    <property type="protein sequence ID" value="PIP85217.1"/>
    <property type="molecule type" value="Genomic_DNA"/>
</dbReference>
<gene>
    <name evidence="1" type="ORF">COW83_05430</name>
</gene>
<dbReference type="AlphaFoldDB" id="A0A2H0DSQ2"/>
<protein>
    <submittedName>
        <fullName evidence="1">Uncharacterized protein</fullName>
    </submittedName>
</protein>
<sequence>MRLQVLDDGRLSLVEEGQTLSILDGCMSLRISSTGLGPEVMFTPDCKLPSSFFIGDEVKSDGGNALAYRVWQPLQNDTTIVIYDGDTRFEARIVIEDDDPADDPDNPF</sequence>
<dbReference type="Proteomes" id="UP000231136">
    <property type="component" value="Unassembled WGS sequence"/>
</dbReference>
<organism evidence="1 2">
    <name type="scientific">Candidatus Collierbacteria bacterium CG22_combo_CG10-13_8_21_14_all_43_12</name>
    <dbReference type="NCBI Taxonomy" id="1974537"/>
    <lineage>
        <taxon>Bacteria</taxon>
        <taxon>Candidatus Collieribacteriota</taxon>
    </lineage>
</organism>
<name>A0A2H0DSQ2_9BACT</name>